<sequence>MNSKMIFASIAPLMLLAGCGTPVPNVQYREFPCKESDVGSCSTSPKSLTRFTLPTTLVVITSKNGKQGGEIDSLIAGNVKSESTKKTYEMLQDDPWGETTYLSYTKVDGTNTFNDLNISVSDDRSKEIATWGGALVSLVKFVALVPFAAGKPAPPIAYMILPVEIDSEVLIEKVTAENSKIPVAKDGLPASARGGKVTETIASRDPTSSAKATYTAVLGPVPTDSILMNKYIENAKGVRKNEFVTSACRKLSITFNNDASTDLPLRNKTWNLVVADPNYVEVIKFAAKSAIKSRASCGMDVTPGSAANDSATADMASALSAQALAITEALKALQDARKKED</sequence>
<evidence type="ECO:0000313" key="2">
    <source>
        <dbReference type="EMBL" id="SBW84583.1"/>
    </source>
</evidence>
<feature type="signal peptide" evidence="1">
    <location>
        <begin position="1"/>
        <end position="17"/>
    </location>
</feature>
<reference evidence="3" key="1">
    <citation type="submission" date="2016-07" db="EMBL/GenBank/DDBJ databases">
        <authorList>
            <person name="Florea S."/>
            <person name="Webb J.S."/>
            <person name="Jaromczyk J."/>
            <person name="Schardl C.L."/>
        </authorList>
    </citation>
    <scope>NUCLEOTIDE SEQUENCE [LARGE SCALE GENOMIC DNA]</scope>
    <source>
        <strain evidence="3">1YdBTEX2</strain>
    </source>
</reference>
<gene>
    <name evidence="2" type="ORF">PVE_R2G0557</name>
</gene>
<dbReference type="Proteomes" id="UP000245431">
    <property type="component" value="Chromosome PVE_r2"/>
</dbReference>
<accession>A0A1D3K885</accession>
<feature type="chain" id="PRO_5008916575" evidence="1">
    <location>
        <begin position="18"/>
        <end position="341"/>
    </location>
</feature>
<evidence type="ECO:0000256" key="1">
    <source>
        <dbReference type="SAM" id="SignalP"/>
    </source>
</evidence>
<keyword evidence="1" id="KW-0732">Signal</keyword>
<proteinExistence type="predicted"/>
<protein>
    <submittedName>
        <fullName evidence="2">Hypothetical secreted protein</fullName>
    </submittedName>
</protein>
<organism evidence="2 3">
    <name type="scientific">Pseudomonas veronii 1YdBTEX2</name>
    <dbReference type="NCBI Taxonomy" id="1295141"/>
    <lineage>
        <taxon>Bacteria</taxon>
        <taxon>Pseudomonadati</taxon>
        <taxon>Pseudomonadota</taxon>
        <taxon>Gammaproteobacteria</taxon>
        <taxon>Pseudomonadales</taxon>
        <taxon>Pseudomonadaceae</taxon>
        <taxon>Pseudomonas</taxon>
    </lineage>
</organism>
<name>A0A1D3K885_PSEVE</name>
<dbReference type="EMBL" id="LT599584">
    <property type="protein sequence ID" value="SBW84583.1"/>
    <property type="molecule type" value="Genomic_DNA"/>
</dbReference>
<dbReference type="PROSITE" id="PS51257">
    <property type="entry name" value="PROKAR_LIPOPROTEIN"/>
    <property type="match status" value="1"/>
</dbReference>
<dbReference type="AlphaFoldDB" id="A0A1D3K885"/>
<evidence type="ECO:0000313" key="3">
    <source>
        <dbReference type="Proteomes" id="UP000245431"/>
    </source>
</evidence>